<dbReference type="STRING" id="629741.GCWU000324_02134"/>
<name>C4GJB1_9NEIS</name>
<sequence length="44" mass="5192">MESGFSLPKWLLYRENQGAMRLRGHLCINTGINRLRDGLRYKNL</sequence>
<dbReference type="EMBL" id="ACJW02000003">
    <property type="protein sequence ID" value="EEP67883.1"/>
    <property type="molecule type" value="Genomic_DNA"/>
</dbReference>
<reference evidence="1" key="1">
    <citation type="submission" date="2009-04" db="EMBL/GenBank/DDBJ databases">
        <authorList>
            <person name="Weinstock G."/>
            <person name="Sodergren E."/>
            <person name="Clifton S."/>
            <person name="Fulton L."/>
            <person name="Fulton B."/>
            <person name="Courtney L."/>
            <person name="Fronick C."/>
            <person name="Harrison M."/>
            <person name="Strong C."/>
            <person name="Farmer C."/>
            <person name="Delahaunty K."/>
            <person name="Markovic C."/>
            <person name="Hall O."/>
            <person name="Minx P."/>
            <person name="Tomlinson C."/>
            <person name="Mitreva M."/>
            <person name="Nelson J."/>
            <person name="Hou S."/>
            <person name="Wollam A."/>
            <person name="Pepin K.H."/>
            <person name="Johnson M."/>
            <person name="Bhonagiri V."/>
            <person name="Nash W.E."/>
            <person name="Warren W."/>
            <person name="Chinwalla A."/>
            <person name="Mardis E.R."/>
            <person name="Wilson R.K."/>
        </authorList>
    </citation>
    <scope>NUCLEOTIDE SEQUENCE [LARGE SCALE GENOMIC DNA]</scope>
    <source>
        <strain evidence="1">ATCC 51147</strain>
    </source>
</reference>
<dbReference type="Proteomes" id="UP000003009">
    <property type="component" value="Unassembled WGS sequence"/>
</dbReference>
<gene>
    <name evidence="1" type="ORF">GCWU000324_02134</name>
</gene>
<organism evidence="1 2">
    <name type="scientific">Kingella oralis ATCC 51147</name>
    <dbReference type="NCBI Taxonomy" id="629741"/>
    <lineage>
        <taxon>Bacteria</taxon>
        <taxon>Pseudomonadati</taxon>
        <taxon>Pseudomonadota</taxon>
        <taxon>Betaproteobacteria</taxon>
        <taxon>Neisseriales</taxon>
        <taxon>Neisseriaceae</taxon>
        <taxon>Kingella</taxon>
    </lineage>
</organism>
<evidence type="ECO:0000313" key="1">
    <source>
        <dbReference type="EMBL" id="EEP67883.1"/>
    </source>
</evidence>
<protein>
    <submittedName>
        <fullName evidence="1">Uncharacterized protein</fullName>
    </submittedName>
</protein>
<comment type="caution">
    <text evidence="1">The sequence shown here is derived from an EMBL/GenBank/DDBJ whole genome shotgun (WGS) entry which is preliminary data.</text>
</comment>
<proteinExistence type="predicted"/>
<accession>C4GJB1</accession>
<evidence type="ECO:0000313" key="2">
    <source>
        <dbReference type="Proteomes" id="UP000003009"/>
    </source>
</evidence>
<dbReference type="HOGENOM" id="CLU_3217414_0_0_4"/>
<keyword evidence="2" id="KW-1185">Reference proteome</keyword>
<dbReference type="AlphaFoldDB" id="C4GJB1"/>